<evidence type="ECO:0000313" key="1">
    <source>
        <dbReference type="EMBL" id="KAJ9129217.1"/>
    </source>
</evidence>
<gene>
    <name evidence="1" type="ORF">P3X46_033987</name>
</gene>
<accession>A0ABQ9KBV8</accession>
<dbReference type="Gene3D" id="3.60.10.10">
    <property type="entry name" value="Endonuclease/exonuclease/phosphatase"/>
    <property type="match status" value="1"/>
</dbReference>
<dbReference type="InterPro" id="IPR036691">
    <property type="entry name" value="Endo/exonu/phosph_ase_sf"/>
</dbReference>
<evidence type="ECO:0008006" key="3">
    <source>
        <dbReference type="Google" id="ProtNLM"/>
    </source>
</evidence>
<dbReference type="PANTHER" id="PTHR33710:SF71">
    <property type="entry name" value="ENDONUCLEASE_EXONUCLEASE_PHOSPHATASE DOMAIN-CONTAINING PROTEIN"/>
    <property type="match status" value="1"/>
</dbReference>
<dbReference type="PANTHER" id="PTHR33710">
    <property type="entry name" value="BNAC02G09200D PROTEIN"/>
    <property type="match status" value="1"/>
</dbReference>
<protein>
    <recommendedName>
        <fullName evidence="3">Endonuclease/exonuclease/phosphatase domain-containing protein</fullName>
    </recommendedName>
</protein>
<reference evidence="1 2" key="1">
    <citation type="journal article" date="2023" name="Plant Biotechnol. J.">
        <title>Chromosome-level wild Hevea brasiliensis genome provides new tools for genomic-assisted breeding and valuable loci to elevate rubber yield.</title>
        <authorList>
            <person name="Cheng H."/>
            <person name="Song X."/>
            <person name="Hu Y."/>
            <person name="Wu T."/>
            <person name="Yang Q."/>
            <person name="An Z."/>
            <person name="Feng S."/>
            <person name="Deng Z."/>
            <person name="Wu W."/>
            <person name="Zeng X."/>
            <person name="Tu M."/>
            <person name="Wang X."/>
            <person name="Huang H."/>
        </authorList>
    </citation>
    <scope>NUCLEOTIDE SEQUENCE [LARGE SCALE GENOMIC DNA]</scope>
    <source>
        <strain evidence="1">MT/VB/25A 57/8</strain>
    </source>
</reference>
<dbReference type="SUPFAM" id="SSF56219">
    <property type="entry name" value="DNase I-like"/>
    <property type="match status" value="1"/>
</dbReference>
<proteinExistence type="predicted"/>
<comment type="caution">
    <text evidence="1">The sequence shown here is derived from an EMBL/GenBank/DDBJ whole genome shotgun (WGS) entry which is preliminary data.</text>
</comment>
<organism evidence="1 2">
    <name type="scientific">Hevea brasiliensis</name>
    <name type="common">Para rubber tree</name>
    <name type="synonym">Siphonia brasiliensis</name>
    <dbReference type="NCBI Taxonomy" id="3981"/>
    <lineage>
        <taxon>Eukaryota</taxon>
        <taxon>Viridiplantae</taxon>
        <taxon>Streptophyta</taxon>
        <taxon>Embryophyta</taxon>
        <taxon>Tracheophyta</taxon>
        <taxon>Spermatophyta</taxon>
        <taxon>Magnoliopsida</taxon>
        <taxon>eudicotyledons</taxon>
        <taxon>Gunneridae</taxon>
        <taxon>Pentapetalae</taxon>
        <taxon>rosids</taxon>
        <taxon>fabids</taxon>
        <taxon>Malpighiales</taxon>
        <taxon>Euphorbiaceae</taxon>
        <taxon>Crotonoideae</taxon>
        <taxon>Micrandreae</taxon>
        <taxon>Hevea</taxon>
    </lineage>
</organism>
<keyword evidence="2" id="KW-1185">Reference proteome</keyword>
<name>A0ABQ9KBV8_HEVBR</name>
<dbReference type="Proteomes" id="UP001174677">
    <property type="component" value="Unassembled WGS sequence"/>
</dbReference>
<dbReference type="EMBL" id="JARPOI010000198">
    <property type="protein sequence ID" value="KAJ9129217.1"/>
    <property type="molecule type" value="Genomic_DNA"/>
</dbReference>
<sequence length="209" mass="24354">MIIAGHNNVNWRLKGFYGFPEHSKRQDSWNLLTNLVRASSISWACIEDFNDLLSMEDKIGGNPHPESLFCGFHDTLPFYVEWGRGLANWIRERLDRALVSQSWMDLFLNCKLSNLHSSILDHSPILLETDCNWGKSLRGNFRKEAARIHRELDAIRGSDDETSVVLKDSLKEDLNRILVDEEIFWKQRTKNFWLKEGDSNTHFFHAHAL</sequence>
<evidence type="ECO:0000313" key="2">
    <source>
        <dbReference type="Proteomes" id="UP001174677"/>
    </source>
</evidence>